<gene>
    <name evidence="1" type="ORF">N3K66_006503</name>
</gene>
<accession>A0ACC0UY42</accession>
<name>A0ACC0UY42_9HYPO</name>
<dbReference type="Proteomes" id="UP001163324">
    <property type="component" value="Chromosome 6"/>
</dbReference>
<comment type="caution">
    <text evidence="1">The sequence shown here is derived from an EMBL/GenBank/DDBJ whole genome shotgun (WGS) entry which is preliminary data.</text>
</comment>
<protein>
    <submittedName>
        <fullName evidence="1">Uncharacterized protein</fullName>
    </submittedName>
</protein>
<dbReference type="EMBL" id="CM047945">
    <property type="protein sequence ID" value="KAI9898143.1"/>
    <property type="molecule type" value="Genomic_DNA"/>
</dbReference>
<keyword evidence="2" id="KW-1185">Reference proteome</keyword>
<evidence type="ECO:0000313" key="2">
    <source>
        <dbReference type="Proteomes" id="UP001163324"/>
    </source>
</evidence>
<sequence>MFADISKPPAPLPTAELTAPRQGVSLLPPLSRRGHGPGLIILTRMVEGAEEEEGKEGEKEGGQGDPLKMVDGNVPSPLMKWAEEGYAVVQLDERAFRGASSSEMVFREAVRLLDECAKCEPKGKIGLVAYDTGIWNEVASGLAGGAPGVVACVVHADGSALESVVNVDVGVPVLCHVAGAAAAATDDVKEKQQQQQQGVITKHYRYPNVESGGFATPGHAHFRHAAESLAHARSLQFLKPRAGGPYFDLEAVWEEHTYYEFADRSVEHTMSTMVQEPYVNHVPTMTGGVGREKLTSFYRHNFIFNNSADTELELISRTVGINTVVDEFIFKFTHDRGIDWLLPGVPPTNLTAQVPFTAVVNIRGDRLYHEHISWDQGTVLRQLDLLPEYLPFPHELPSLPLPSSSSSLSSSSSPSETQRPLEYRVPVAGAEAAEKMRDRNGAKSNLMFAFGARERRG</sequence>
<evidence type="ECO:0000313" key="1">
    <source>
        <dbReference type="EMBL" id="KAI9898143.1"/>
    </source>
</evidence>
<reference evidence="1" key="1">
    <citation type="submission" date="2022-10" db="EMBL/GenBank/DDBJ databases">
        <title>Complete Genome of Trichothecium roseum strain YXFP-22015, a Plant Pathogen Isolated from Citrus.</title>
        <authorList>
            <person name="Wang Y."/>
            <person name="Zhu L."/>
        </authorList>
    </citation>
    <scope>NUCLEOTIDE SEQUENCE</scope>
    <source>
        <strain evidence="1">YXFP-22015</strain>
    </source>
</reference>
<proteinExistence type="predicted"/>
<organism evidence="1 2">
    <name type="scientific">Trichothecium roseum</name>
    <dbReference type="NCBI Taxonomy" id="47278"/>
    <lineage>
        <taxon>Eukaryota</taxon>
        <taxon>Fungi</taxon>
        <taxon>Dikarya</taxon>
        <taxon>Ascomycota</taxon>
        <taxon>Pezizomycotina</taxon>
        <taxon>Sordariomycetes</taxon>
        <taxon>Hypocreomycetidae</taxon>
        <taxon>Hypocreales</taxon>
        <taxon>Hypocreales incertae sedis</taxon>
        <taxon>Trichothecium</taxon>
    </lineage>
</organism>